<reference evidence="2" key="1">
    <citation type="journal article" date="2019" name="Int. J. Syst. Evol. Microbiol.">
        <title>The Global Catalogue of Microorganisms (GCM) 10K type strain sequencing project: providing services to taxonomists for standard genome sequencing and annotation.</title>
        <authorList>
            <consortium name="The Broad Institute Genomics Platform"/>
            <consortium name="The Broad Institute Genome Sequencing Center for Infectious Disease"/>
            <person name="Wu L."/>
            <person name="Ma J."/>
        </authorList>
    </citation>
    <scope>NUCLEOTIDE SEQUENCE [LARGE SCALE GENOMIC DNA]</scope>
    <source>
        <strain evidence="2">CGMCC 1.12664</strain>
    </source>
</reference>
<accession>A0A917EJ44</accession>
<evidence type="ECO:0000313" key="1">
    <source>
        <dbReference type="EMBL" id="GGE41704.1"/>
    </source>
</evidence>
<protein>
    <recommendedName>
        <fullName evidence="3">DUF1127 domain-containing protein</fullName>
    </recommendedName>
</protein>
<name>A0A917EJ44_9RHOB</name>
<dbReference type="EMBL" id="BMFJ01000002">
    <property type="protein sequence ID" value="GGE41704.1"/>
    <property type="molecule type" value="Genomic_DNA"/>
</dbReference>
<organism evidence="1 2">
    <name type="scientific">Primorskyibacter flagellatus</name>
    <dbReference type="NCBI Taxonomy" id="1387277"/>
    <lineage>
        <taxon>Bacteria</taxon>
        <taxon>Pseudomonadati</taxon>
        <taxon>Pseudomonadota</taxon>
        <taxon>Alphaproteobacteria</taxon>
        <taxon>Rhodobacterales</taxon>
        <taxon>Roseobacteraceae</taxon>
        <taxon>Primorskyibacter</taxon>
    </lineage>
</organism>
<keyword evidence="2" id="KW-1185">Reference proteome</keyword>
<sequence>MSFTDVRRAPLPRPVRPWRSLMLRLAEAARIRRDREKLEALPQYLLDDIGVTRDGRRQVR</sequence>
<dbReference type="AlphaFoldDB" id="A0A917EJ44"/>
<comment type="caution">
    <text evidence="1">The sequence shown here is derived from an EMBL/GenBank/DDBJ whole genome shotgun (WGS) entry which is preliminary data.</text>
</comment>
<evidence type="ECO:0000313" key="2">
    <source>
        <dbReference type="Proteomes" id="UP000612855"/>
    </source>
</evidence>
<evidence type="ECO:0008006" key="3">
    <source>
        <dbReference type="Google" id="ProtNLM"/>
    </source>
</evidence>
<dbReference type="Proteomes" id="UP000612855">
    <property type="component" value="Unassembled WGS sequence"/>
</dbReference>
<gene>
    <name evidence="1" type="ORF">GCM10011360_31490</name>
</gene>
<proteinExistence type="predicted"/>
<dbReference type="RefSeq" id="WP_188478791.1">
    <property type="nucleotide sequence ID" value="NZ_BMFJ01000002.1"/>
</dbReference>